<dbReference type="STRING" id="1176587.A8C56_21700"/>
<dbReference type="GO" id="GO:0009279">
    <property type="term" value="C:cell outer membrane"/>
    <property type="evidence" value="ECO:0007669"/>
    <property type="project" value="UniProtKB-SubCell"/>
</dbReference>
<keyword evidence="3" id="KW-0998">Cell outer membrane</keyword>
<dbReference type="InterPro" id="IPR036942">
    <property type="entry name" value="Beta-barrel_TonB_sf"/>
</dbReference>
<dbReference type="EMBL" id="CP015772">
    <property type="protein sequence ID" value="ANH83244.1"/>
    <property type="molecule type" value="Genomic_DNA"/>
</dbReference>
<dbReference type="InterPro" id="IPR037066">
    <property type="entry name" value="Plug_dom_sf"/>
</dbReference>
<dbReference type="PANTHER" id="PTHR40980">
    <property type="entry name" value="PLUG DOMAIN-CONTAINING PROTEIN"/>
    <property type="match status" value="1"/>
</dbReference>
<dbReference type="Gene3D" id="2.40.170.20">
    <property type="entry name" value="TonB-dependent receptor, beta-barrel domain"/>
    <property type="match status" value="1"/>
</dbReference>
<evidence type="ECO:0000256" key="3">
    <source>
        <dbReference type="ARBA" id="ARBA00023237"/>
    </source>
</evidence>
<comment type="similarity">
    <text evidence="4">Belongs to the TonB-dependent receptor family.</text>
</comment>
<feature type="domain" description="TonB-dependent receptor plug" evidence="6">
    <location>
        <begin position="129"/>
        <end position="228"/>
    </location>
</feature>
<feature type="domain" description="TonB-dependent receptor-like beta-barrel" evidence="5">
    <location>
        <begin position="392"/>
        <end position="867"/>
    </location>
</feature>
<protein>
    <recommendedName>
        <fullName evidence="9">TonB-dependent receptor</fullName>
    </recommendedName>
</protein>
<evidence type="ECO:0000256" key="4">
    <source>
        <dbReference type="RuleBase" id="RU003357"/>
    </source>
</evidence>
<evidence type="ECO:0008006" key="9">
    <source>
        <dbReference type="Google" id="ProtNLM"/>
    </source>
</evidence>
<evidence type="ECO:0000256" key="2">
    <source>
        <dbReference type="ARBA" id="ARBA00023136"/>
    </source>
</evidence>
<dbReference type="InterPro" id="IPR012910">
    <property type="entry name" value="Plug_dom"/>
</dbReference>
<keyword evidence="2 4" id="KW-0472">Membrane</keyword>
<keyword evidence="8" id="KW-1185">Reference proteome</keyword>
<evidence type="ECO:0000256" key="1">
    <source>
        <dbReference type="ARBA" id="ARBA00004442"/>
    </source>
</evidence>
<dbReference type="PANTHER" id="PTHR40980:SF5">
    <property type="entry name" value="TONB-DEPENDENT RECEPTOR"/>
    <property type="match status" value="1"/>
</dbReference>
<dbReference type="Pfam" id="PF13715">
    <property type="entry name" value="CarbopepD_reg_2"/>
    <property type="match status" value="1"/>
</dbReference>
<evidence type="ECO:0000313" key="8">
    <source>
        <dbReference type="Proteomes" id="UP000077667"/>
    </source>
</evidence>
<sequence>MYLRLLTAFILTICSQIVYSQVRLSGKVTDNQTGLPIAGASVTLSGEQKGVVTDVDGGFYIPVNKNAKYSITVSSVGYQAKEVTDIEVTDKEVPTVNVTLEKANQQLQEVVVKSSAKRESVASLYNTQKLSASISDGISADVIKKSPDRNTGDVLKRVSGASIQDDKFVIIRGLNERYNTALLNNSILPSTEPDKRAFAFNIIPAAVIDNVVIFKSATPDLPGDFAGGAIKITTKQYPTTRLSELSLSIGYNSITTFKGFKTSEPNGKYDFLGFFDDSRDLPRSYYNYRSNFTSLPADYKTAVTKLLPNNYGYSNGSNALPNLNLNYIGGNSKLITGDKKFGYIYSIGYGISQQYKPSMLTEYDNSKNELYNYNTDAYIQKYNLNAILNLNYSYNSNNTISWKTLFNNDLSKTTGIRDGKNISNGNDVLYYKSILNEARQDGLFNSVFDGKHKIGAGALDWNASYSYTYRNEPDQRILNFQSTDNQNYFRTINNEYSPVIQDAGRIWSKTNENIIGANLNYQYPFDWLSFEQKLKIGYSGYYRLKNVDVNALGYASLNAGGAVLSAAQGENMFAVFSQENIDRYGLVIANIGNNSTNYQGKGFLNGGYIMLNNRFTNKLKFDWGVRVENYNQRLIPVSGSLKVQRQNLDFLPSGNLTYELTPKTNLRLAASQSVNRPEFREIASYSLYDYNTDFIYKGDPDLIRSKNINTDLRYEFFPAAGEIISATVFYKNFKNPIEQINAGNNILSYQNAIKSEVYGGELEIRKKLDFLSSDFFNNLTFYTNLSYIHGSIQLQNSNSNSGLMQGLSPYIINGGLTYDNRDFAVNVLFNRIGPRLAFRGQNDQAQDIYEKPRSVLDAQVSKKLIKNKLEVKLTVGDILAQPFKMYYRFDKTLKSPEYDASSDKITRQYKMGSTGILSLKYNF</sequence>
<dbReference type="OrthoDB" id="9768470at2"/>
<dbReference type="Pfam" id="PF07715">
    <property type="entry name" value="Plug"/>
    <property type="match status" value="1"/>
</dbReference>
<dbReference type="SUPFAM" id="SSF56935">
    <property type="entry name" value="Porins"/>
    <property type="match status" value="1"/>
</dbReference>
<dbReference type="KEGG" id="nia:A8C56_21700"/>
<dbReference type="InterPro" id="IPR000531">
    <property type="entry name" value="Beta-barrel_TonB"/>
</dbReference>
<name>A0A1A9I9N6_9BACT</name>
<dbReference type="Gene3D" id="2.60.40.1120">
    <property type="entry name" value="Carboxypeptidase-like, regulatory domain"/>
    <property type="match status" value="1"/>
</dbReference>
<organism evidence="7 8">
    <name type="scientific">Niabella ginsenosidivorans</name>
    <dbReference type="NCBI Taxonomy" id="1176587"/>
    <lineage>
        <taxon>Bacteria</taxon>
        <taxon>Pseudomonadati</taxon>
        <taxon>Bacteroidota</taxon>
        <taxon>Chitinophagia</taxon>
        <taxon>Chitinophagales</taxon>
        <taxon>Chitinophagaceae</taxon>
        <taxon>Niabella</taxon>
    </lineage>
</organism>
<comment type="subcellular location">
    <subcellularLocation>
        <location evidence="1 4">Cell outer membrane</location>
    </subcellularLocation>
</comment>
<dbReference type="Pfam" id="PF00593">
    <property type="entry name" value="TonB_dep_Rec_b-barrel"/>
    <property type="match status" value="1"/>
</dbReference>
<evidence type="ECO:0000259" key="6">
    <source>
        <dbReference type="Pfam" id="PF07715"/>
    </source>
</evidence>
<proteinExistence type="inferred from homology"/>
<reference evidence="7 8" key="1">
    <citation type="submission" date="2016-05" db="EMBL/GenBank/DDBJ databases">
        <title>Niabella ginsenosidivorans BS26 whole genome sequencing.</title>
        <authorList>
            <person name="Im W.T."/>
            <person name="Siddiqi M.Z."/>
        </authorList>
    </citation>
    <scope>NUCLEOTIDE SEQUENCE [LARGE SCALE GENOMIC DNA]</scope>
    <source>
        <strain evidence="7 8">BS26</strain>
    </source>
</reference>
<gene>
    <name evidence="7" type="ORF">A8C56_21700</name>
</gene>
<keyword evidence="4" id="KW-0798">TonB box</keyword>
<accession>A0A1A9I9N6</accession>
<dbReference type="Gene3D" id="2.170.130.10">
    <property type="entry name" value="TonB-dependent receptor, plug domain"/>
    <property type="match status" value="1"/>
</dbReference>
<evidence type="ECO:0000259" key="5">
    <source>
        <dbReference type="Pfam" id="PF00593"/>
    </source>
</evidence>
<dbReference type="Proteomes" id="UP000077667">
    <property type="component" value="Chromosome"/>
</dbReference>
<evidence type="ECO:0000313" key="7">
    <source>
        <dbReference type="EMBL" id="ANH83244.1"/>
    </source>
</evidence>
<dbReference type="SUPFAM" id="SSF49464">
    <property type="entry name" value="Carboxypeptidase regulatory domain-like"/>
    <property type="match status" value="1"/>
</dbReference>
<dbReference type="InterPro" id="IPR008969">
    <property type="entry name" value="CarboxyPept-like_regulatory"/>
</dbReference>
<dbReference type="AlphaFoldDB" id="A0A1A9I9N6"/>
<dbReference type="RefSeq" id="WP_067760640.1">
    <property type="nucleotide sequence ID" value="NZ_CP015772.1"/>
</dbReference>